<evidence type="ECO:0000256" key="2">
    <source>
        <dbReference type="ARBA" id="ARBA00012438"/>
    </source>
</evidence>
<evidence type="ECO:0000256" key="5">
    <source>
        <dbReference type="ARBA" id="ARBA00023012"/>
    </source>
</evidence>
<dbReference type="SUPFAM" id="SSF55874">
    <property type="entry name" value="ATPase domain of HSP90 chaperone/DNA topoisomerase II/histidine kinase"/>
    <property type="match status" value="1"/>
</dbReference>
<dbReference type="InterPro" id="IPR004358">
    <property type="entry name" value="Sig_transdc_His_kin-like_C"/>
</dbReference>
<dbReference type="EMBL" id="CP022098">
    <property type="protein sequence ID" value="ATB39460.1"/>
    <property type="molecule type" value="Genomic_DNA"/>
</dbReference>
<evidence type="ECO:0000313" key="7">
    <source>
        <dbReference type="EMBL" id="ATB39460.1"/>
    </source>
</evidence>
<dbReference type="AlphaFoldDB" id="A0A250J7E6"/>
<dbReference type="Proteomes" id="UP000217257">
    <property type="component" value="Chromosome"/>
</dbReference>
<protein>
    <recommendedName>
        <fullName evidence="2">histidine kinase</fullName>
        <ecNumber evidence="2">2.7.13.3</ecNumber>
    </recommendedName>
</protein>
<organism evidence="7 8">
    <name type="scientific">Cystobacter fuscus</name>
    <dbReference type="NCBI Taxonomy" id="43"/>
    <lineage>
        <taxon>Bacteria</taxon>
        <taxon>Pseudomonadati</taxon>
        <taxon>Myxococcota</taxon>
        <taxon>Myxococcia</taxon>
        <taxon>Myxococcales</taxon>
        <taxon>Cystobacterineae</taxon>
        <taxon>Archangiaceae</taxon>
        <taxon>Cystobacter</taxon>
    </lineage>
</organism>
<dbReference type="InterPro" id="IPR005467">
    <property type="entry name" value="His_kinase_dom"/>
</dbReference>
<dbReference type="InterPro" id="IPR003594">
    <property type="entry name" value="HATPase_dom"/>
</dbReference>
<dbReference type="EC" id="2.7.13.3" evidence="2"/>
<evidence type="ECO:0000256" key="3">
    <source>
        <dbReference type="ARBA" id="ARBA00022679"/>
    </source>
</evidence>
<dbReference type="GO" id="GO:0004673">
    <property type="term" value="F:protein histidine kinase activity"/>
    <property type="evidence" value="ECO:0007669"/>
    <property type="project" value="UniProtKB-EC"/>
</dbReference>
<comment type="catalytic activity">
    <reaction evidence="1">
        <text>ATP + protein L-histidine = ADP + protein N-phospho-L-histidine.</text>
        <dbReference type="EC" id="2.7.13.3"/>
    </reaction>
</comment>
<dbReference type="InterPro" id="IPR050736">
    <property type="entry name" value="Sensor_HK_Regulatory"/>
</dbReference>
<gene>
    <name evidence="7" type="ORF">CYFUS_004904</name>
</gene>
<accession>A0A250J7E6</accession>
<dbReference type="PROSITE" id="PS50109">
    <property type="entry name" value="HIS_KIN"/>
    <property type="match status" value="1"/>
</dbReference>
<proteinExistence type="predicted"/>
<dbReference type="Gene3D" id="3.30.565.10">
    <property type="entry name" value="Histidine kinase-like ATPase, C-terminal domain"/>
    <property type="match status" value="1"/>
</dbReference>
<keyword evidence="5" id="KW-0902">Two-component regulatory system</keyword>
<keyword evidence="4 7" id="KW-0418">Kinase</keyword>
<dbReference type="KEGG" id="cfus:CYFUS_004904"/>
<dbReference type="GO" id="GO:0000160">
    <property type="term" value="P:phosphorelay signal transduction system"/>
    <property type="evidence" value="ECO:0007669"/>
    <property type="project" value="UniProtKB-KW"/>
</dbReference>
<evidence type="ECO:0000256" key="1">
    <source>
        <dbReference type="ARBA" id="ARBA00000085"/>
    </source>
</evidence>
<dbReference type="PANTHER" id="PTHR43711">
    <property type="entry name" value="TWO-COMPONENT HISTIDINE KINASE"/>
    <property type="match status" value="1"/>
</dbReference>
<dbReference type="PRINTS" id="PR00344">
    <property type="entry name" value="BCTRLSENSOR"/>
</dbReference>
<name>A0A250J7E6_9BACT</name>
<dbReference type="PANTHER" id="PTHR43711:SF31">
    <property type="entry name" value="HISTIDINE KINASE"/>
    <property type="match status" value="1"/>
</dbReference>
<evidence type="ECO:0000259" key="6">
    <source>
        <dbReference type="PROSITE" id="PS50109"/>
    </source>
</evidence>
<keyword evidence="3" id="KW-0808">Transferase</keyword>
<reference evidence="7 8" key="1">
    <citation type="submission" date="2017-06" db="EMBL/GenBank/DDBJ databases">
        <title>Sequencing and comparative analysis of myxobacterial genomes.</title>
        <authorList>
            <person name="Rupp O."/>
            <person name="Goesmann A."/>
            <person name="Sogaard-Andersen L."/>
        </authorList>
    </citation>
    <scope>NUCLEOTIDE SEQUENCE [LARGE SCALE GENOMIC DNA]</scope>
    <source>
        <strain evidence="7 8">DSM 52655</strain>
    </source>
</reference>
<dbReference type="Pfam" id="PF02518">
    <property type="entry name" value="HATPase_c"/>
    <property type="match status" value="1"/>
</dbReference>
<dbReference type="InterPro" id="IPR036890">
    <property type="entry name" value="HATPase_C_sf"/>
</dbReference>
<evidence type="ECO:0000256" key="4">
    <source>
        <dbReference type="ARBA" id="ARBA00022777"/>
    </source>
</evidence>
<feature type="domain" description="Histidine kinase" evidence="6">
    <location>
        <begin position="1"/>
        <end position="59"/>
    </location>
</feature>
<evidence type="ECO:0000313" key="8">
    <source>
        <dbReference type="Proteomes" id="UP000217257"/>
    </source>
</evidence>
<sequence>MGKSARLVVRDHGIGISERDQERIFDRFERAVSSQHYGGFGLGLWISRQIAEGLGGSIQHEVLGQGETQTATARTRRLTVGGQAIWVRSAHGE</sequence>